<evidence type="ECO:0000256" key="1">
    <source>
        <dbReference type="SAM" id="MobiDB-lite"/>
    </source>
</evidence>
<accession>A0A3M9XZX2</accession>
<keyword evidence="3" id="KW-1185">Reference proteome</keyword>
<protein>
    <submittedName>
        <fullName evidence="2">Uncharacterized protein</fullName>
    </submittedName>
</protein>
<organism evidence="2 3">
    <name type="scientific">Verticillium nonalfalfae</name>
    <dbReference type="NCBI Taxonomy" id="1051616"/>
    <lineage>
        <taxon>Eukaryota</taxon>
        <taxon>Fungi</taxon>
        <taxon>Dikarya</taxon>
        <taxon>Ascomycota</taxon>
        <taxon>Pezizomycotina</taxon>
        <taxon>Sordariomycetes</taxon>
        <taxon>Hypocreomycetidae</taxon>
        <taxon>Glomerellales</taxon>
        <taxon>Plectosphaerellaceae</taxon>
        <taxon>Verticillium</taxon>
    </lineage>
</organism>
<evidence type="ECO:0000313" key="3">
    <source>
        <dbReference type="Proteomes" id="UP000267145"/>
    </source>
</evidence>
<sequence>MPHKTPRKSARKSSHKASSHTELNLDAVSDQGVGDAQVAQEAPPNSASMERYLQEPNPVTARIALGGGEEVEWR</sequence>
<feature type="region of interest" description="Disordered" evidence="1">
    <location>
        <begin position="1"/>
        <end position="55"/>
    </location>
</feature>
<dbReference type="RefSeq" id="XP_028491364.1">
    <property type="nucleotide sequence ID" value="XM_028636462.1"/>
</dbReference>
<comment type="caution">
    <text evidence="2">The sequence shown here is derived from an EMBL/GenBank/DDBJ whole genome shotgun (WGS) entry which is preliminary data.</text>
</comment>
<reference evidence="2 3" key="1">
    <citation type="submission" date="2018-10" db="EMBL/GenBank/DDBJ databases">
        <title>Genome sequence of Verticillium nonalfalfae VnAa140.</title>
        <authorList>
            <person name="Stajich J.E."/>
            <person name="Kasson M.T."/>
        </authorList>
    </citation>
    <scope>NUCLEOTIDE SEQUENCE [LARGE SCALE GENOMIC DNA]</scope>
    <source>
        <strain evidence="2 3">VnAa140</strain>
    </source>
</reference>
<proteinExistence type="predicted"/>
<dbReference type="AlphaFoldDB" id="A0A3M9XZX2"/>
<dbReference type="GeneID" id="39605938"/>
<dbReference type="Proteomes" id="UP000267145">
    <property type="component" value="Unassembled WGS sequence"/>
</dbReference>
<evidence type="ECO:0000313" key="2">
    <source>
        <dbReference type="EMBL" id="RNJ53206.1"/>
    </source>
</evidence>
<name>A0A3M9XZX2_9PEZI</name>
<dbReference type="EMBL" id="RBVV01000151">
    <property type="protein sequence ID" value="RNJ53206.1"/>
    <property type="molecule type" value="Genomic_DNA"/>
</dbReference>
<feature type="compositionally biased region" description="Basic residues" evidence="1">
    <location>
        <begin position="1"/>
        <end position="18"/>
    </location>
</feature>
<gene>
    <name evidence="2" type="ORF">D7B24_002249</name>
</gene>